<keyword evidence="6 8" id="KW-0449">Lipoprotein</keyword>
<dbReference type="AlphaFoldDB" id="A0A5B8RZQ1"/>
<reference evidence="8 9" key="1">
    <citation type="submission" date="2019-07" db="EMBL/GenBank/DDBJ databases">
        <title>Complete genome sequence of Comamonas sp. NLF 7-7 isolated from livestock.</title>
        <authorList>
            <person name="Kim D.H."/>
            <person name="Kim J.G."/>
        </authorList>
    </citation>
    <scope>NUCLEOTIDE SEQUENCE [LARGE SCALE GENOMIC DNA]</scope>
    <source>
        <strain evidence="8 9">NLF 7-7</strain>
    </source>
</reference>
<accession>A0A5B8RZQ1</accession>
<dbReference type="EMBL" id="CP042344">
    <property type="protein sequence ID" value="QEA13735.1"/>
    <property type="molecule type" value="Genomic_DNA"/>
</dbReference>
<evidence type="ECO:0000313" key="8">
    <source>
        <dbReference type="EMBL" id="QEA13735.1"/>
    </source>
</evidence>
<evidence type="ECO:0000256" key="5">
    <source>
        <dbReference type="ARBA" id="ARBA00023139"/>
    </source>
</evidence>
<name>A0A5B8RZQ1_9BURK</name>
<dbReference type="Proteomes" id="UP000321199">
    <property type="component" value="Chromosome"/>
</dbReference>
<dbReference type="GO" id="GO:0016020">
    <property type="term" value="C:membrane"/>
    <property type="evidence" value="ECO:0007669"/>
    <property type="project" value="InterPro"/>
</dbReference>
<evidence type="ECO:0000256" key="4">
    <source>
        <dbReference type="ARBA" id="ARBA00023136"/>
    </source>
</evidence>
<dbReference type="GO" id="GO:0009636">
    <property type="term" value="P:response to toxic substance"/>
    <property type="evidence" value="ECO:0007669"/>
    <property type="project" value="InterPro"/>
</dbReference>
<keyword evidence="4" id="KW-0472">Membrane</keyword>
<keyword evidence="9" id="KW-1185">Reference proteome</keyword>
<dbReference type="KEGG" id="cof:FOZ74_12230"/>
<evidence type="ECO:0000313" key="9">
    <source>
        <dbReference type="Proteomes" id="UP000321199"/>
    </source>
</evidence>
<gene>
    <name evidence="8" type="ORF">FOZ74_12230</name>
</gene>
<dbReference type="PROSITE" id="PS51257">
    <property type="entry name" value="PROKAR_LIPOPROTEIN"/>
    <property type="match status" value="1"/>
</dbReference>
<keyword evidence="3 7" id="KW-0732">Signal</keyword>
<organism evidence="8 9">
    <name type="scientific">Comamonas flocculans</name>
    <dbReference type="NCBI Taxonomy" id="2597701"/>
    <lineage>
        <taxon>Bacteria</taxon>
        <taxon>Pseudomonadati</taxon>
        <taxon>Pseudomonadota</taxon>
        <taxon>Betaproteobacteria</taxon>
        <taxon>Burkholderiales</taxon>
        <taxon>Comamonadaceae</taxon>
        <taxon>Comamonas</taxon>
    </lineage>
</organism>
<evidence type="ECO:0000256" key="2">
    <source>
        <dbReference type="ARBA" id="ARBA00022475"/>
    </source>
</evidence>
<keyword evidence="5" id="KW-0564">Palmitate</keyword>
<dbReference type="InterPro" id="IPR012556">
    <property type="entry name" value="Entericidin"/>
</dbReference>
<sequence length="42" mass="4326">MKKIAALAPLLLAVFLVGCNTVKGMGQDVQRAGGAIERAADK</sequence>
<proteinExistence type="inferred from homology"/>
<evidence type="ECO:0000256" key="6">
    <source>
        <dbReference type="ARBA" id="ARBA00023288"/>
    </source>
</evidence>
<evidence type="ECO:0000256" key="7">
    <source>
        <dbReference type="SAM" id="SignalP"/>
    </source>
</evidence>
<keyword evidence="2" id="KW-1003">Cell membrane</keyword>
<evidence type="ECO:0000256" key="3">
    <source>
        <dbReference type="ARBA" id="ARBA00022729"/>
    </source>
</evidence>
<comment type="similarity">
    <text evidence="1">Belongs to the EcnA/EcnB lipoprotein family.</text>
</comment>
<feature type="chain" id="PRO_5022682340" evidence="7">
    <location>
        <begin position="20"/>
        <end position="42"/>
    </location>
</feature>
<protein>
    <submittedName>
        <fullName evidence="8">Entericidin A/B family lipoprotein</fullName>
    </submittedName>
</protein>
<dbReference type="RefSeq" id="WP_146913325.1">
    <property type="nucleotide sequence ID" value="NZ_CP042344.1"/>
</dbReference>
<dbReference type="Pfam" id="PF08085">
    <property type="entry name" value="Entericidin"/>
    <property type="match status" value="1"/>
</dbReference>
<feature type="signal peptide" evidence="7">
    <location>
        <begin position="1"/>
        <end position="19"/>
    </location>
</feature>
<evidence type="ECO:0000256" key="1">
    <source>
        <dbReference type="ARBA" id="ARBA00010296"/>
    </source>
</evidence>